<dbReference type="Proteomes" id="UP000663419">
    <property type="component" value="Chromosome 4"/>
</dbReference>
<keyword evidence="1" id="KW-1133">Transmembrane helix</keyword>
<gene>
    <name evidence="2" type="ORF">I7I53_03225</name>
</gene>
<keyword evidence="1" id="KW-0812">Transmembrane</keyword>
<name>A0A8A1LSG1_AJEC8</name>
<evidence type="ECO:0000256" key="1">
    <source>
        <dbReference type="SAM" id="Phobius"/>
    </source>
</evidence>
<organism evidence="2 3">
    <name type="scientific">Ajellomyces capsulatus (strain H88)</name>
    <name type="common">Darling's disease fungus</name>
    <name type="synonym">Histoplasma capsulatum</name>
    <dbReference type="NCBI Taxonomy" id="544711"/>
    <lineage>
        <taxon>Eukaryota</taxon>
        <taxon>Fungi</taxon>
        <taxon>Dikarya</taxon>
        <taxon>Ascomycota</taxon>
        <taxon>Pezizomycotina</taxon>
        <taxon>Eurotiomycetes</taxon>
        <taxon>Eurotiomycetidae</taxon>
        <taxon>Onygenales</taxon>
        <taxon>Ajellomycetaceae</taxon>
        <taxon>Histoplasma</taxon>
    </lineage>
</organism>
<accession>A0A8A1LSG1</accession>
<dbReference type="AlphaFoldDB" id="A0A8A1LSG1"/>
<feature type="transmembrane region" description="Helical" evidence="1">
    <location>
        <begin position="20"/>
        <end position="46"/>
    </location>
</feature>
<keyword evidence="1" id="KW-0472">Membrane</keyword>
<reference evidence="2" key="1">
    <citation type="submission" date="2021-01" db="EMBL/GenBank/DDBJ databases">
        <title>Chromosome-level genome assembly of a human fungal pathogen reveals clustering of transcriptionally co-regulated genes.</title>
        <authorList>
            <person name="Voorhies M."/>
            <person name="Cohen S."/>
            <person name="Shea T.P."/>
            <person name="Petrus S."/>
            <person name="Munoz J.F."/>
            <person name="Poplawski S."/>
            <person name="Goldman W.E."/>
            <person name="Michael T."/>
            <person name="Cuomo C.A."/>
            <person name="Sil A."/>
            <person name="Beyhan S."/>
        </authorList>
    </citation>
    <scope>NUCLEOTIDE SEQUENCE</scope>
    <source>
        <strain evidence="2">H88</strain>
    </source>
</reference>
<dbReference type="EMBL" id="CP069105">
    <property type="protein sequence ID" value="QSS55364.1"/>
    <property type="molecule type" value="Genomic_DNA"/>
</dbReference>
<evidence type="ECO:0000313" key="2">
    <source>
        <dbReference type="EMBL" id="QSS55364.1"/>
    </source>
</evidence>
<protein>
    <submittedName>
        <fullName evidence="2">Uncharacterized protein</fullName>
    </submittedName>
</protein>
<sequence>MDNSISALSVIWRVAHVAEFLVTAVLASFLSILSGLNRAVAILSVVERVEWLLRSPIWCRPLARNNFHST</sequence>
<dbReference type="VEuPathDB" id="FungiDB:I7I53_03225"/>
<proteinExistence type="predicted"/>
<evidence type="ECO:0000313" key="3">
    <source>
        <dbReference type="Proteomes" id="UP000663419"/>
    </source>
</evidence>